<name>A0A518AMR7_9BACT</name>
<sequence>MNPYQSPESPAVARSLSMWRSFAIVVMSGVGFGLAGSLLGLMIALLAPDYYRMVFHISNNSGTSLLQLGMGLGLTQGVGCGIAVGVALVFANAWYRSRIARILGQGS</sequence>
<organism evidence="2 3">
    <name type="scientific">Aeoliella mucimassa</name>
    <dbReference type="NCBI Taxonomy" id="2527972"/>
    <lineage>
        <taxon>Bacteria</taxon>
        <taxon>Pseudomonadati</taxon>
        <taxon>Planctomycetota</taxon>
        <taxon>Planctomycetia</taxon>
        <taxon>Pirellulales</taxon>
        <taxon>Lacipirellulaceae</taxon>
        <taxon>Aeoliella</taxon>
    </lineage>
</organism>
<dbReference type="AlphaFoldDB" id="A0A518AMR7"/>
<keyword evidence="1" id="KW-1133">Transmembrane helix</keyword>
<evidence type="ECO:0000313" key="3">
    <source>
        <dbReference type="Proteomes" id="UP000315750"/>
    </source>
</evidence>
<dbReference type="Proteomes" id="UP000315750">
    <property type="component" value="Chromosome"/>
</dbReference>
<gene>
    <name evidence="2" type="ORF">Pan181_22200</name>
</gene>
<evidence type="ECO:0000256" key="1">
    <source>
        <dbReference type="SAM" id="Phobius"/>
    </source>
</evidence>
<protein>
    <submittedName>
        <fullName evidence="2">Uncharacterized protein</fullName>
    </submittedName>
</protein>
<proteinExistence type="predicted"/>
<dbReference type="KEGG" id="amuc:Pan181_22200"/>
<keyword evidence="1" id="KW-0812">Transmembrane</keyword>
<reference evidence="2 3" key="1">
    <citation type="submission" date="2019-02" db="EMBL/GenBank/DDBJ databases">
        <title>Deep-cultivation of Planctomycetes and their phenomic and genomic characterization uncovers novel biology.</title>
        <authorList>
            <person name="Wiegand S."/>
            <person name="Jogler M."/>
            <person name="Boedeker C."/>
            <person name="Pinto D."/>
            <person name="Vollmers J."/>
            <person name="Rivas-Marin E."/>
            <person name="Kohn T."/>
            <person name="Peeters S.H."/>
            <person name="Heuer A."/>
            <person name="Rast P."/>
            <person name="Oberbeckmann S."/>
            <person name="Bunk B."/>
            <person name="Jeske O."/>
            <person name="Meyerdierks A."/>
            <person name="Storesund J.E."/>
            <person name="Kallscheuer N."/>
            <person name="Luecker S."/>
            <person name="Lage O.M."/>
            <person name="Pohl T."/>
            <person name="Merkel B.J."/>
            <person name="Hornburger P."/>
            <person name="Mueller R.-W."/>
            <person name="Bruemmer F."/>
            <person name="Labrenz M."/>
            <person name="Spormann A.M."/>
            <person name="Op den Camp H."/>
            <person name="Overmann J."/>
            <person name="Amann R."/>
            <person name="Jetten M.S.M."/>
            <person name="Mascher T."/>
            <person name="Medema M.H."/>
            <person name="Devos D.P."/>
            <person name="Kaster A.-K."/>
            <person name="Ovreas L."/>
            <person name="Rohde M."/>
            <person name="Galperin M.Y."/>
            <person name="Jogler C."/>
        </authorList>
    </citation>
    <scope>NUCLEOTIDE SEQUENCE [LARGE SCALE GENOMIC DNA]</scope>
    <source>
        <strain evidence="2 3">Pan181</strain>
    </source>
</reference>
<feature type="transmembrane region" description="Helical" evidence="1">
    <location>
        <begin position="21"/>
        <end position="48"/>
    </location>
</feature>
<feature type="transmembrane region" description="Helical" evidence="1">
    <location>
        <begin position="68"/>
        <end position="95"/>
    </location>
</feature>
<keyword evidence="3" id="KW-1185">Reference proteome</keyword>
<keyword evidence="1" id="KW-0472">Membrane</keyword>
<evidence type="ECO:0000313" key="2">
    <source>
        <dbReference type="EMBL" id="QDU56018.1"/>
    </source>
</evidence>
<accession>A0A518AMR7</accession>
<dbReference type="RefSeq" id="WP_145246787.1">
    <property type="nucleotide sequence ID" value="NZ_CP036278.1"/>
</dbReference>
<dbReference type="EMBL" id="CP036278">
    <property type="protein sequence ID" value="QDU56018.1"/>
    <property type="molecule type" value="Genomic_DNA"/>
</dbReference>